<feature type="binding site" evidence="6">
    <location>
        <position position="50"/>
    </location>
    <ligand>
        <name>S-adenosyl-L-methionine</name>
        <dbReference type="ChEBI" id="CHEBI:59789"/>
    </ligand>
</feature>
<dbReference type="Pfam" id="PF01795">
    <property type="entry name" value="Methyltransf_5"/>
    <property type="match status" value="1"/>
</dbReference>
<reference evidence="8 9" key="1">
    <citation type="submission" date="2016-11" db="EMBL/GenBank/DDBJ databases">
        <title>Description of two novel members of the family Erysipelotrichaceae: Ileibacterium lipovorans gen. nov., sp. nov. and Dubosiella newyorkensis, gen. nov., sp. nov.</title>
        <authorList>
            <person name="Cox L.M."/>
            <person name="Sohn J."/>
            <person name="Tyrrell K.L."/>
            <person name="Citron D.M."/>
            <person name="Lawson P.A."/>
            <person name="Patel N.B."/>
            <person name="Iizumi T."/>
            <person name="Perez-Perez G.I."/>
            <person name="Goldstein E.J."/>
            <person name="Blaser M.J."/>
        </authorList>
    </citation>
    <scope>NUCLEOTIDE SEQUENCE [LARGE SCALE GENOMIC DNA]</scope>
    <source>
        <strain evidence="8 9">NYU-BL-A4</strain>
    </source>
</reference>
<accession>A0A1U7NN88</accession>
<dbReference type="Proteomes" id="UP000186705">
    <property type="component" value="Unassembled WGS sequence"/>
</dbReference>
<dbReference type="STRING" id="1862672.BO225_04840"/>
<evidence type="ECO:0000256" key="3">
    <source>
        <dbReference type="ARBA" id="ARBA00022603"/>
    </source>
</evidence>
<evidence type="ECO:0000256" key="4">
    <source>
        <dbReference type="ARBA" id="ARBA00022679"/>
    </source>
</evidence>
<dbReference type="InterPro" id="IPR023397">
    <property type="entry name" value="SAM-dep_MeTrfase_MraW_recog"/>
</dbReference>
<gene>
    <name evidence="6" type="primary">rsmH</name>
    <name evidence="8" type="ORF">BO225_04840</name>
</gene>
<dbReference type="SUPFAM" id="SSF53335">
    <property type="entry name" value="S-adenosyl-L-methionine-dependent methyltransferases"/>
    <property type="match status" value="1"/>
</dbReference>
<comment type="subcellular location">
    <subcellularLocation>
        <location evidence="6">Cytoplasm</location>
    </subcellularLocation>
</comment>
<dbReference type="EMBL" id="MPKA01000059">
    <property type="protein sequence ID" value="OLU46787.1"/>
    <property type="molecule type" value="Genomic_DNA"/>
</dbReference>
<evidence type="ECO:0000256" key="7">
    <source>
        <dbReference type="SAM" id="MobiDB-lite"/>
    </source>
</evidence>
<dbReference type="NCBIfam" id="TIGR00006">
    <property type="entry name" value="16S rRNA (cytosine(1402)-N(4))-methyltransferase RsmH"/>
    <property type="match status" value="1"/>
</dbReference>
<protein>
    <recommendedName>
        <fullName evidence="6">Ribosomal RNA small subunit methyltransferase H</fullName>
        <ecNumber evidence="6">2.1.1.199</ecNumber>
    </recommendedName>
    <alternativeName>
        <fullName evidence="6">16S rRNA m(4)C1402 methyltransferase</fullName>
    </alternativeName>
    <alternativeName>
        <fullName evidence="6">rRNA (cytosine-N(4)-)-methyltransferase RsmH</fullName>
    </alternativeName>
</protein>
<comment type="caution">
    <text evidence="8">The sequence shown here is derived from an EMBL/GenBank/DDBJ whole genome shotgun (WGS) entry which is preliminary data.</text>
</comment>
<dbReference type="EC" id="2.1.1.199" evidence="6"/>
<feature type="binding site" evidence="6">
    <location>
        <position position="77"/>
    </location>
    <ligand>
        <name>S-adenosyl-L-methionine</name>
        <dbReference type="ChEBI" id="CHEBI:59789"/>
    </ligand>
</feature>
<proteinExistence type="inferred from homology"/>
<keyword evidence="5 6" id="KW-0949">S-adenosyl-L-methionine</keyword>
<dbReference type="RefSeq" id="WP_076341156.1">
    <property type="nucleotide sequence ID" value="NZ_CAPDDE010000015.1"/>
</dbReference>
<dbReference type="GO" id="GO:0071424">
    <property type="term" value="F:rRNA (cytosine-N4-)-methyltransferase activity"/>
    <property type="evidence" value="ECO:0007669"/>
    <property type="project" value="UniProtKB-UniRule"/>
</dbReference>
<comment type="function">
    <text evidence="6">Specifically methylates the N4 position of cytidine in position 1402 (C1402) of 16S rRNA.</text>
</comment>
<dbReference type="PANTHER" id="PTHR11265">
    <property type="entry name" value="S-ADENOSYL-METHYLTRANSFERASE MRAW"/>
    <property type="match status" value="1"/>
</dbReference>
<organism evidence="8 9">
    <name type="scientific">Dubosiella newyorkensis</name>
    <dbReference type="NCBI Taxonomy" id="1862672"/>
    <lineage>
        <taxon>Bacteria</taxon>
        <taxon>Bacillati</taxon>
        <taxon>Bacillota</taxon>
        <taxon>Erysipelotrichia</taxon>
        <taxon>Erysipelotrichales</taxon>
        <taxon>Erysipelotrichaceae</taxon>
        <taxon>Dubosiella</taxon>
    </lineage>
</organism>
<feature type="binding site" evidence="6">
    <location>
        <position position="98"/>
    </location>
    <ligand>
        <name>S-adenosyl-L-methionine</name>
        <dbReference type="ChEBI" id="CHEBI:59789"/>
    </ligand>
</feature>
<dbReference type="InterPro" id="IPR029063">
    <property type="entry name" value="SAM-dependent_MTases_sf"/>
</dbReference>
<name>A0A1U7NN88_9FIRM</name>
<dbReference type="GO" id="GO:0005737">
    <property type="term" value="C:cytoplasm"/>
    <property type="evidence" value="ECO:0007669"/>
    <property type="project" value="UniProtKB-SubCell"/>
</dbReference>
<dbReference type="InterPro" id="IPR002903">
    <property type="entry name" value="RsmH"/>
</dbReference>
<dbReference type="Gene3D" id="3.40.50.150">
    <property type="entry name" value="Vaccinia Virus protein VP39"/>
    <property type="match status" value="1"/>
</dbReference>
<dbReference type="AlphaFoldDB" id="A0A1U7NN88"/>
<keyword evidence="2 6" id="KW-0698">rRNA processing</keyword>
<feature type="binding site" evidence="6">
    <location>
        <begin position="31"/>
        <end position="33"/>
    </location>
    <ligand>
        <name>S-adenosyl-L-methionine</name>
        <dbReference type="ChEBI" id="CHEBI:59789"/>
    </ligand>
</feature>
<dbReference type="PANTHER" id="PTHR11265:SF0">
    <property type="entry name" value="12S RRNA N4-METHYLCYTIDINE METHYLTRANSFERASE"/>
    <property type="match status" value="1"/>
</dbReference>
<evidence type="ECO:0000313" key="9">
    <source>
        <dbReference type="Proteomes" id="UP000186705"/>
    </source>
</evidence>
<comment type="catalytic activity">
    <reaction evidence="6">
        <text>cytidine(1402) in 16S rRNA + S-adenosyl-L-methionine = N(4)-methylcytidine(1402) in 16S rRNA + S-adenosyl-L-homocysteine + H(+)</text>
        <dbReference type="Rhea" id="RHEA:42928"/>
        <dbReference type="Rhea" id="RHEA-COMP:10286"/>
        <dbReference type="Rhea" id="RHEA-COMP:10287"/>
        <dbReference type="ChEBI" id="CHEBI:15378"/>
        <dbReference type="ChEBI" id="CHEBI:57856"/>
        <dbReference type="ChEBI" id="CHEBI:59789"/>
        <dbReference type="ChEBI" id="CHEBI:74506"/>
        <dbReference type="ChEBI" id="CHEBI:82748"/>
        <dbReference type="EC" id="2.1.1.199"/>
    </reaction>
</comment>
<dbReference type="OrthoDB" id="9806637at2"/>
<evidence type="ECO:0000256" key="2">
    <source>
        <dbReference type="ARBA" id="ARBA00022552"/>
    </source>
</evidence>
<comment type="similarity">
    <text evidence="1 6">Belongs to the methyltransferase superfamily. RsmH family.</text>
</comment>
<feature type="binding site" evidence="6">
    <location>
        <position position="105"/>
    </location>
    <ligand>
        <name>S-adenosyl-L-methionine</name>
        <dbReference type="ChEBI" id="CHEBI:59789"/>
    </ligand>
</feature>
<sequence>MEHISVLLKETIDMLNVKEDGIYVDCTLGRGGHSSKILKRCSHGHLYCFDMDQKAIEESTPRLEKVGKNFTCIHAPFEQIKERINTYGVDQVDGIVMDLGVSSPQFDDATRGFSYREDAKLDMRMDQSALLSAHDVVNAYSLEELTKVFREYGEEPFAYKIAKAIIKRREDHPIETTFELVDTIKSALPNSVLKKKGHPAKKVFQAIRIEVNQELSQLKKALIEGLELLKPGGRMVVITFHSLEDRIVKNAFKEVATPKKVDKRIPQQGIEKIEYRLLNRKPVVASVQELEHNPRSHSAKLRGVERNENEKN</sequence>
<keyword evidence="3 6" id="KW-0489">Methyltransferase</keyword>
<evidence type="ECO:0000256" key="6">
    <source>
        <dbReference type="HAMAP-Rule" id="MF_01007"/>
    </source>
</evidence>
<evidence type="ECO:0000256" key="5">
    <source>
        <dbReference type="ARBA" id="ARBA00022691"/>
    </source>
</evidence>
<keyword evidence="6" id="KW-0963">Cytoplasm</keyword>
<feature type="compositionally biased region" description="Basic and acidic residues" evidence="7">
    <location>
        <begin position="302"/>
        <end position="312"/>
    </location>
</feature>
<dbReference type="PIRSF" id="PIRSF004486">
    <property type="entry name" value="MraW"/>
    <property type="match status" value="1"/>
</dbReference>
<dbReference type="Gene3D" id="1.10.150.170">
    <property type="entry name" value="Putative methyltransferase TM0872, insert domain"/>
    <property type="match status" value="1"/>
</dbReference>
<dbReference type="HAMAP" id="MF_01007">
    <property type="entry name" value="16SrRNA_methyltr_H"/>
    <property type="match status" value="1"/>
</dbReference>
<evidence type="ECO:0000313" key="8">
    <source>
        <dbReference type="EMBL" id="OLU46787.1"/>
    </source>
</evidence>
<keyword evidence="4 6" id="KW-0808">Transferase</keyword>
<dbReference type="GO" id="GO:0070475">
    <property type="term" value="P:rRNA base methylation"/>
    <property type="evidence" value="ECO:0007669"/>
    <property type="project" value="UniProtKB-UniRule"/>
</dbReference>
<dbReference type="SUPFAM" id="SSF81799">
    <property type="entry name" value="Putative methyltransferase TM0872, insert domain"/>
    <property type="match status" value="1"/>
</dbReference>
<dbReference type="GeneID" id="78275276"/>
<keyword evidence="9" id="KW-1185">Reference proteome</keyword>
<feature type="region of interest" description="Disordered" evidence="7">
    <location>
        <begin position="290"/>
        <end position="312"/>
    </location>
</feature>
<evidence type="ECO:0000256" key="1">
    <source>
        <dbReference type="ARBA" id="ARBA00010396"/>
    </source>
</evidence>